<dbReference type="HOGENOM" id="CLU_062599_0_0_9"/>
<dbReference type="InterPro" id="IPR006218">
    <property type="entry name" value="DAHP1/KDSA"/>
</dbReference>
<evidence type="ECO:0000313" key="4">
    <source>
        <dbReference type="Proteomes" id="UP000031620"/>
    </source>
</evidence>
<dbReference type="GO" id="GO:0016832">
    <property type="term" value="F:aldehyde-lyase activity"/>
    <property type="evidence" value="ECO:0007669"/>
    <property type="project" value="InterPro"/>
</dbReference>
<dbReference type="STRING" id="1291742.LOOC260_120140"/>
<dbReference type="AlphaFoldDB" id="A0A0A1GWU1"/>
<keyword evidence="1" id="KW-0808">Transferase</keyword>
<name>A0A0A1GWU1_9LACO</name>
<evidence type="ECO:0000259" key="2">
    <source>
        <dbReference type="Pfam" id="PF00793"/>
    </source>
</evidence>
<dbReference type="InterPro" id="IPR006268">
    <property type="entry name" value="DAHP_syn_2"/>
</dbReference>
<reference evidence="3 4" key="1">
    <citation type="submission" date="2014-11" db="EMBL/GenBank/DDBJ databases">
        <title>Complete genome sequence and analysis of Lactobacillus hokkaidonensis LOOC260T.</title>
        <authorList>
            <person name="Tanizawa Y."/>
            <person name="Tohno M."/>
            <person name="Kaminuma E."/>
            <person name="Nakamura Y."/>
            <person name="Arita M."/>
        </authorList>
    </citation>
    <scope>NUCLEOTIDE SEQUENCE [LARGE SCALE GENOMIC DNA]</scope>
    <source>
        <strain evidence="3 4">LOOC260</strain>
    </source>
</reference>
<dbReference type="RefSeq" id="WP_041094652.1">
    <property type="nucleotide sequence ID" value="NZ_AP014680.1"/>
</dbReference>
<dbReference type="PANTHER" id="PTHR43018">
    <property type="entry name" value="PHOSPHO-2-DEHYDRO-3-DEOXYHEPTONATE ALDOLASE"/>
    <property type="match status" value="1"/>
</dbReference>
<evidence type="ECO:0000256" key="1">
    <source>
        <dbReference type="ARBA" id="ARBA00022679"/>
    </source>
</evidence>
<dbReference type="Proteomes" id="UP000031620">
    <property type="component" value="Chromosome"/>
</dbReference>
<dbReference type="NCBIfam" id="NF006421">
    <property type="entry name" value="PRK08673.1"/>
    <property type="match status" value="1"/>
</dbReference>
<dbReference type="KEGG" id="lho:LOOC260_120140"/>
<dbReference type="Gene3D" id="3.20.20.70">
    <property type="entry name" value="Aldolase class I"/>
    <property type="match status" value="1"/>
</dbReference>
<proteinExistence type="predicted"/>
<dbReference type="PANTHER" id="PTHR43018:SF2">
    <property type="entry name" value="PHOSPHO-2-DEHYDRO-3-DEOXYHEPTONATE ALDOLASE"/>
    <property type="match status" value="1"/>
</dbReference>
<dbReference type="Pfam" id="PF00793">
    <property type="entry name" value="DAHP_synth_1"/>
    <property type="match status" value="1"/>
</dbReference>
<dbReference type="SUPFAM" id="SSF51569">
    <property type="entry name" value="Aldolase"/>
    <property type="match status" value="1"/>
</dbReference>
<protein>
    <submittedName>
        <fullName evidence="3">3-deoxy-7-phosphoheptulonate synthase</fullName>
    </submittedName>
</protein>
<dbReference type="NCBIfam" id="NF009239">
    <property type="entry name" value="PRK12595.1"/>
    <property type="match status" value="1"/>
</dbReference>
<feature type="domain" description="DAHP synthetase I/KDSA" evidence="2">
    <location>
        <begin position="80"/>
        <end position="321"/>
    </location>
</feature>
<dbReference type="EMBL" id="AP014680">
    <property type="protein sequence ID" value="BAP86520.1"/>
    <property type="molecule type" value="Genomic_DNA"/>
</dbReference>
<gene>
    <name evidence="3" type="primary">aroF</name>
    <name evidence="3" type="ORF">LOOC260_120140</name>
</gene>
<dbReference type="InterPro" id="IPR052899">
    <property type="entry name" value="Class-I_DAHP_synthase"/>
</dbReference>
<dbReference type="GO" id="GO:0016740">
    <property type="term" value="F:transferase activity"/>
    <property type="evidence" value="ECO:0007669"/>
    <property type="project" value="UniProtKB-KW"/>
</dbReference>
<organism evidence="3 4">
    <name type="scientific">Paucilactobacillus hokkaidonensis JCM 18461</name>
    <dbReference type="NCBI Taxonomy" id="1291742"/>
    <lineage>
        <taxon>Bacteria</taxon>
        <taxon>Bacillati</taxon>
        <taxon>Bacillota</taxon>
        <taxon>Bacilli</taxon>
        <taxon>Lactobacillales</taxon>
        <taxon>Lactobacillaceae</taxon>
        <taxon>Paucilactobacillus</taxon>
    </lineage>
</organism>
<dbReference type="NCBIfam" id="TIGR01361">
    <property type="entry name" value="DAHP_synth_Bsub"/>
    <property type="match status" value="1"/>
</dbReference>
<accession>A0A0A1GWU1</accession>
<sequence length="342" mass="37054">MIIILKQQTAAKTKHALQQHFGGQTDIFVHDNRIALNKVTENDLTEQEKAGIQDIITDHPAAVQGSRAFHPEDTVIKLPHTTIGGPQGFTMMAGPCSVESETHVAKMAKVAHDGGATVLRGGAFKPRTSPYSFQGLGVDGLKFLRQAADQQGMDMITEVMDEEHLEVVCQYTDMLQIGARNMQNFSLLKAVGKTNKPVLLKRGMSASIDDLLNAAEYIAAGGNHQIALSERGIRSFDDKYTRNLFDVSSVPVLHKLTHYPIIVDPSHAEGHWDLVTPMALAGTASGADGVVVEIHDNPAKAFSDGPQALKPEIFKEMTKEVFALHDVLNSFGQNTKGAVVNG</sequence>
<evidence type="ECO:0000313" key="3">
    <source>
        <dbReference type="EMBL" id="BAP86520.1"/>
    </source>
</evidence>
<dbReference type="GO" id="GO:0009073">
    <property type="term" value="P:aromatic amino acid family biosynthetic process"/>
    <property type="evidence" value="ECO:0007669"/>
    <property type="project" value="InterPro"/>
</dbReference>
<dbReference type="InterPro" id="IPR013785">
    <property type="entry name" value="Aldolase_TIM"/>
</dbReference>